<feature type="compositionally biased region" description="Acidic residues" evidence="6">
    <location>
        <begin position="1170"/>
        <end position="1184"/>
    </location>
</feature>
<feature type="region of interest" description="Disordered" evidence="6">
    <location>
        <begin position="1328"/>
        <end position="1407"/>
    </location>
</feature>
<name>A0A1J8PMT7_9AGAM</name>
<sequence length="1407" mass="154475">MADMDVFSAMGIAGFGKTAKKRELDPKRFDKTKREEVVLPKVEEKPLLPQSGPSKLSTGIPSQSDEDEDDPGPPLPPAGFYQHDVDGVGNEDNEDDRADSDVDEPEYDPGAFSLSAAEFPITHEATLKEHTKVISALTLDPSGARVLSGSHDYDCKLWDFGGMTTQTRSFKTWEPAGSYYVNDLKYSNDGQQFLVISGTLQAKLFDREGEEKATFVKGDMYIRDMKNTAIWDVENKRKQKSVIVVKSKERGARTKVTTCAYSTDGTLIGGACLDGALHMWQASSNFVRPNMTIEGAHTKGTEAGSLVFSVDGRTVLTRGGDDSVKLWDLRAFKKPLATYSEATTLYPGTNAVFSPDEKYILSGTGSSAKGGRGKLTFLSRDSLSVVKELDMDTTPVKLVWHSKINQIIAGLANGTVSVLYSPETSLNGAKLLLSKGAPKRPTVEDMSDALAAPTILTPHALPMFKDGDGIVKGMKRKREKDRMDPRKSRRPELPVTGPGRGGRVGASATQHVVQNLVRDTTRDEDVSDYVLTFLYIASPQDALAQRDSIWCHNHVLPREALLKYAKKAEEDPQWTSAWRQNQPKPVFANVSEDEEEGQEDHAPLMNASATTEQHTPVPVPVPAVTVVNGDNVDNDVNLDDMIPDSQTDAPTSLKSEILDSASTRVEISTPLDPESIPIHPPSGTPRPQEGQLLDDVKMSEETPEVVVDGLETMNQSPDVPTTNGASNGVNGIHSTDADGDVHMEQSPTTNGHGDITPRQSSLPAMDSAPSRATSSFDYPQQHSNTMDDDDEARPPPAKRARKYSDADQASIANTGSPPPVTASSVQTNGDTVVSSPTPAPPTPMGTNISTISAAQHRFCLSTIRSLKKLKDASAFLRPVDPVALNVPHYPSIIKNPMDLGSIERKLMSSNPAKPDPNPNNPRYYTAEEFVSDVRLVFSNCLTFNGPDHVISQAGKHVETVFDKQIKQLPPPAEVKPPVVKKVATPPPPPPPPAPKKASVAPVRRPSTSVPVIRRNEAEQVSARPKREIHPPPPKDLPYADAPKKMRKAKVPKDDGTVEQLKYCAKILSDLRRQQHWDIAHPFYEPVDVVKLDIPTYHKIIKRPMDMSTMRKKLEAGEYPSATKFYDDFKLMIRNCFSFNPSGTPVNQAGVDLQRLFDEKWKHLPPLRDVSDDEEEEYEEEEEEEERNRRIANIEAQIESMRGNLMALKNKPAKEKKKKEKKEKAPVASSSKAAASRAPKAAPATNGKRKPAKKPVAEDDVLSFEQKKDLSEAITSLDGVKLEKVIQIIHEGVPEIRDSTEEIELEIDVLPPHVLTKLYNFVLRPLRQPTQKRNRTAKGTGTGGLKRKSMDETAEAEKIRKLEERMRLFEDPNGTAAASNAAPVLSRQHDSDHSSDSSSDDSSGSESE</sequence>
<dbReference type="PANTHER" id="PTHR16017">
    <property type="entry name" value="GASTRULATION DEFECTIVE PROTEIN 1-RELATED"/>
    <property type="match status" value="1"/>
</dbReference>
<dbReference type="PROSITE" id="PS50014">
    <property type="entry name" value="BROMODOMAIN_2"/>
    <property type="match status" value="2"/>
</dbReference>
<evidence type="ECO:0000313" key="10">
    <source>
        <dbReference type="Proteomes" id="UP000183567"/>
    </source>
</evidence>
<evidence type="ECO:0000256" key="5">
    <source>
        <dbReference type="PROSITE-ProRule" id="PRU00221"/>
    </source>
</evidence>
<dbReference type="Pfam" id="PF00439">
    <property type="entry name" value="Bromodomain"/>
    <property type="match status" value="2"/>
</dbReference>
<dbReference type="Gene3D" id="1.20.1270.220">
    <property type="match status" value="1"/>
</dbReference>
<dbReference type="SMART" id="SM00320">
    <property type="entry name" value="WD40"/>
    <property type="match status" value="4"/>
</dbReference>
<feature type="region of interest" description="Disordered" evidence="6">
    <location>
        <begin position="474"/>
        <end position="506"/>
    </location>
</feature>
<dbReference type="InterPro" id="IPR051858">
    <property type="entry name" value="WD_repeat_GAD-1"/>
</dbReference>
<feature type="repeat" description="WD" evidence="5">
    <location>
        <begin position="305"/>
        <end position="330"/>
    </location>
</feature>
<dbReference type="STRING" id="180088.A0A1J8PMT7"/>
<dbReference type="SUPFAM" id="SSF47370">
    <property type="entry name" value="Bromodomain"/>
    <property type="match status" value="2"/>
</dbReference>
<dbReference type="EMBL" id="LVVM01006018">
    <property type="protein sequence ID" value="OJA09115.1"/>
    <property type="molecule type" value="Genomic_DNA"/>
</dbReference>
<keyword evidence="3 4" id="KW-0103">Bromodomain</keyword>
<reference evidence="9 10" key="1">
    <citation type="submission" date="2016-03" db="EMBL/GenBank/DDBJ databases">
        <title>Comparative genomics of the ectomycorrhizal sister species Rhizopogon vinicolor and Rhizopogon vesiculosus (Basidiomycota: Boletales) reveals a divergence of the mating type B locus.</title>
        <authorList>
            <person name="Mujic A.B."/>
            <person name="Kuo A."/>
            <person name="Tritt A."/>
            <person name="Lipzen A."/>
            <person name="Chen C."/>
            <person name="Johnson J."/>
            <person name="Sharma A."/>
            <person name="Barry K."/>
            <person name="Grigoriev I.V."/>
            <person name="Spatafora J.W."/>
        </authorList>
    </citation>
    <scope>NUCLEOTIDE SEQUENCE [LARGE SCALE GENOMIC DNA]</scope>
    <source>
        <strain evidence="9 10">AM-OR11-056</strain>
    </source>
</reference>
<feature type="domain" description="Bromo" evidence="7">
    <location>
        <begin position="867"/>
        <end position="951"/>
    </location>
</feature>
<evidence type="ECO:0000256" key="2">
    <source>
        <dbReference type="ARBA" id="ARBA00022737"/>
    </source>
</evidence>
<dbReference type="Pfam" id="PF17035">
    <property type="entry name" value="BET"/>
    <property type="match status" value="1"/>
</dbReference>
<feature type="compositionally biased region" description="Basic and acidic residues" evidence="6">
    <location>
        <begin position="1347"/>
        <end position="1369"/>
    </location>
</feature>
<dbReference type="PROSITE" id="PS51525">
    <property type="entry name" value="NET"/>
    <property type="match status" value="1"/>
</dbReference>
<evidence type="ECO:0000259" key="8">
    <source>
        <dbReference type="PROSITE" id="PS51525"/>
    </source>
</evidence>
<feature type="compositionally biased region" description="Acidic residues" evidence="6">
    <location>
        <begin position="89"/>
        <end position="107"/>
    </location>
</feature>
<dbReference type="InterPro" id="IPR027353">
    <property type="entry name" value="NET_dom"/>
</dbReference>
<dbReference type="OrthoDB" id="10264376at2759"/>
<evidence type="ECO:0000256" key="6">
    <source>
        <dbReference type="SAM" id="MobiDB-lite"/>
    </source>
</evidence>
<dbReference type="InterPro" id="IPR018359">
    <property type="entry name" value="Bromodomain_CS"/>
</dbReference>
<dbReference type="GO" id="GO:0035861">
    <property type="term" value="C:site of double-strand break"/>
    <property type="evidence" value="ECO:0007669"/>
    <property type="project" value="TreeGrafter"/>
</dbReference>
<feature type="region of interest" description="Disordered" evidence="6">
    <location>
        <begin position="713"/>
        <end position="848"/>
    </location>
</feature>
<dbReference type="Pfam" id="PF00400">
    <property type="entry name" value="WD40"/>
    <property type="match status" value="2"/>
</dbReference>
<dbReference type="Proteomes" id="UP000183567">
    <property type="component" value="Unassembled WGS sequence"/>
</dbReference>
<protein>
    <submittedName>
        <fullName evidence="9">Uncharacterized protein</fullName>
    </submittedName>
</protein>
<feature type="region of interest" description="Disordered" evidence="6">
    <location>
        <begin position="968"/>
        <end position="1040"/>
    </location>
</feature>
<dbReference type="GO" id="GO:0006325">
    <property type="term" value="P:chromatin organization"/>
    <property type="evidence" value="ECO:0007669"/>
    <property type="project" value="UniProtKB-ARBA"/>
</dbReference>
<dbReference type="InterPro" id="IPR001680">
    <property type="entry name" value="WD40_rpt"/>
</dbReference>
<feature type="compositionally biased region" description="Low complexity" evidence="6">
    <location>
        <begin position="1395"/>
        <end position="1407"/>
    </location>
</feature>
<feature type="region of interest" description="Disordered" evidence="6">
    <location>
        <begin position="15"/>
        <end position="107"/>
    </location>
</feature>
<feature type="domain" description="Bromo" evidence="7">
    <location>
        <begin position="1074"/>
        <end position="1146"/>
    </location>
</feature>
<evidence type="ECO:0000256" key="1">
    <source>
        <dbReference type="ARBA" id="ARBA00022574"/>
    </source>
</evidence>
<dbReference type="SUPFAM" id="SSF50978">
    <property type="entry name" value="WD40 repeat-like"/>
    <property type="match status" value="1"/>
</dbReference>
<feature type="compositionally biased region" description="Polar residues" evidence="6">
    <location>
        <begin position="770"/>
        <end position="784"/>
    </location>
</feature>
<feature type="domain" description="NET" evidence="8">
    <location>
        <begin position="1251"/>
        <end position="1332"/>
    </location>
</feature>
<dbReference type="SMART" id="SM00297">
    <property type="entry name" value="BROMO"/>
    <property type="match status" value="2"/>
</dbReference>
<keyword evidence="10" id="KW-1185">Reference proteome</keyword>
<dbReference type="PRINTS" id="PR00503">
    <property type="entry name" value="BROMODOMAIN"/>
</dbReference>
<evidence type="ECO:0000256" key="3">
    <source>
        <dbReference type="ARBA" id="ARBA00023117"/>
    </source>
</evidence>
<dbReference type="PROSITE" id="PS50082">
    <property type="entry name" value="WD_REPEATS_2"/>
    <property type="match status" value="2"/>
</dbReference>
<feature type="repeat" description="WD" evidence="5">
    <location>
        <begin position="127"/>
        <end position="159"/>
    </location>
</feature>
<gene>
    <name evidence="9" type="ORF">AZE42_02576</name>
</gene>
<feature type="compositionally biased region" description="Basic and acidic residues" evidence="6">
    <location>
        <begin position="21"/>
        <end position="46"/>
    </location>
</feature>
<dbReference type="InterPro" id="IPR036322">
    <property type="entry name" value="WD40_repeat_dom_sf"/>
</dbReference>
<organism evidence="9 10">
    <name type="scientific">Rhizopogon vesiculosus</name>
    <dbReference type="NCBI Taxonomy" id="180088"/>
    <lineage>
        <taxon>Eukaryota</taxon>
        <taxon>Fungi</taxon>
        <taxon>Dikarya</taxon>
        <taxon>Basidiomycota</taxon>
        <taxon>Agaricomycotina</taxon>
        <taxon>Agaricomycetes</taxon>
        <taxon>Agaricomycetidae</taxon>
        <taxon>Boletales</taxon>
        <taxon>Suillineae</taxon>
        <taxon>Rhizopogonaceae</taxon>
        <taxon>Rhizopogon</taxon>
    </lineage>
</organism>
<proteinExistence type="predicted"/>
<evidence type="ECO:0000259" key="7">
    <source>
        <dbReference type="PROSITE" id="PS50014"/>
    </source>
</evidence>
<comment type="caution">
    <text evidence="9">The sequence shown here is derived from an EMBL/GenBank/DDBJ whole genome shotgun (WGS) entry which is preliminary data.</text>
</comment>
<feature type="compositionally biased region" description="Basic and acidic residues" evidence="6">
    <location>
        <begin position="480"/>
        <end position="492"/>
    </location>
</feature>
<dbReference type="CDD" id="cd05500">
    <property type="entry name" value="Bromo_BDF1_2_I"/>
    <property type="match status" value="1"/>
</dbReference>
<feature type="region of interest" description="Disordered" evidence="6">
    <location>
        <begin position="670"/>
        <end position="690"/>
    </location>
</feature>
<feature type="compositionally biased region" description="Polar residues" evidence="6">
    <location>
        <begin position="713"/>
        <end position="733"/>
    </location>
</feature>
<dbReference type="InterPro" id="IPR036427">
    <property type="entry name" value="Bromodomain-like_sf"/>
</dbReference>
<feature type="compositionally biased region" description="Polar residues" evidence="6">
    <location>
        <begin position="51"/>
        <end position="63"/>
    </location>
</feature>
<dbReference type="PROSITE" id="PS00633">
    <property type="entry name" value="BROMODOMAIN_1"/>
    <property type="match status" value="1"/>
</dbReference>
<feature type="region of interest" description="Disordered" evidence="6">
    <location>
        <begin position="1166"/>
        <end position="1259"/>
    </location>
</feature>
<keyword evidence="2" id="KW-0677">Repeat</keyword>
<accession>A0A1J8PMT7</accession>
<feature type="compositionally biased region" description="Pro residues" evidence="6">
    <location>
        <begin position="984"/>
        <end position="994"/>
    </location>
</feature>
<keyword evidence="1 5" id="KW-0853">WD repeat</keyword>
<evidence type="ECO:0000256" key="4">
    <source>
        <dbReference type="PROSITE-ProRule" id="PRU00035"/>
    </source>
</evidence>
<dbReference type="InterPro" id="IPR001487">
    <property type="entry name" value="Bromodomain"/>
</dbReference>
<dbReference type="InterPro" id="IPR038336">
    <property type="entry name" value="NET_sf"/>
</dbReference>
<dbReference type="Gene3D" id="1.20.920.10">
    <property type="entry name" value="Bromodomain-like"/>
    <property type="match status" value="2"/>
</dbReference>
<dbReference type="PROSITE" id="PS50294">
    <property type="entry name" value="WD_REPEATS_REGION"/>
    <property type="match status" value="1"/>
</dbReference>
<dbReference type="GO" id="GO:0005634">
    <property type="term" value="C:nucleus"/>
    <property type="evidence" value="ECO:0007669"/>
    <property type="project" value="TreeGrafter"/>
</dbReference>
<feature type="compositionally biased region" description="Polar residues" evidence="6">
    <location>
        <begin position="810"/>
        <end position="830"/>
    </location>
</feature>
<feature type="compositionally biased region" description="Polar residues" evidence="6">
    <location>
        <begin position="745"/>
        <end position="762"/>
    </location>
</feature>
<dbReference type="Gene3D" id="2.130.10.10">
    <property type="entry name" value="YVTN repeat-like/Quinoprotein amine dehydrogenase"/>
    <property type="match status" value="2"/>
</dbReference>
<feature type="compositionally biased region" description="Low complexity" evidence="6">
    <location>
        <begin position="1225"/>
        <end position="1243"/>
    </location>
</feature>
<evidence type="ECO:0000313" key="9">
    <source>
        <dbReference type="EMBL" id="OJA09115.1"/>
    </source>
</evidence>
<dbReference type="PANTHER" id="PTHR16017:SF0">
    <property type="entry name" value="WD REPEAT-CONTAINING PROTEIN 70"/>
    <property type="match status" value="1"/>
</dbReference>
<dbReference type="InterPro" id="IPR015943">
    <property type="entry name" value="WD40/YVTN_repeat-like_dom_sf"/>
</dbReference>